<keyword evidence="2" id="KW-1133">Transmembrane helix</keyword>
<protein>
    <submittedName>
        <fullName evidence="3">Uncharacterized protein</fullName>
    </submittedName>
</protein>
<feature type="compositionally biased region" description="Polar residues" evidence="1">
    <location>
        <begin position="178"/>
        <end position="190"/>
    </location>
</feature>
<evidence type="ECO:0000313" key="4">
    <source>
        <dbReference type="Proteomes" id="UP000078512"/>
    </source>
</evidence>
<evidence type="ECO:0000313" key="3">
    <source>
        <dbReference type="EMBL" id="OAQ29192.1"/>
    </source>
</evidence>
<feature type="compositionally biased region" description="Polar residues" evidence="1">
    <location>
        <begin position="161"/>
        <end position="170"/>
    </location>
</feature>
<feature type="transmembrane region" description="Helical" evidence="2">
    <location>
        <begin position="40"/>
        <end position="64"/>
    </location>
</feature>
<keyword evidence="2" id="KW-0812">Transmembrane</keyword>
<dbReference type="AlphaFoldDB" id="A0A197JV72"/>
<dbReference type="OrthoDB" id="2437618at2759"/>
<dbReference type="Proteomes" id="UP000078512">
    <property type="component" value="Unassembled WGS sequence"/>
</dbReference>
<sequence>RSLPLVRSNQSIPFLSPSLSLTLPHIHIYTHTSLFPSMPILGVGTGGITAAIFGALCVVLAIICGIRMHRARKQADARIEQLLPGTTIVSPRPYFEPYRYQPPSPVSHGIDMSKLQDHAVTTGPSGEGVLPNYAAPSAPPPSYPTLTHVVTIPDAEETERNPLTLSTLPQPSAGGVATPSSQTTPAVSVP</sequence>
<reference evidence="3 4" key="1">
    <citation type="submission" date="2016-05" db="EMBL/GenBank/DDBJ databases">
        <title>Genome sequencing reveals origins of a unique bacterial endosymbiosis in the earliest lineages of terrestrial Fungi.</title>
        <authorList>
            <consortium name="DOE Joint Genome Institute"/>
            <person name="Uehling J."/>
            <person name="Gryganskyi A."/>
            <person name="Hameed K."/>
            <person name="Tschaplinski T."/>
            <person name="Misztal P."/>
            <person name="Wu S."/>
            <person name="Desiro A."/>
            <person name="Vande Pol N."/>
            <person name="Du Z.-Y."/>
            <person name="Zienkiewicz A."/>
            <person name="Zienkiewicz K."/>
            <person name="Morin E."/>
            <person name="Tisserant E."/>
            <person name="Splivallo R."/>
            <person name="Hainaut M."/>
            <person name="Henrissat B."/>
            <person name="Ohm R."/>
            <person name="Kuo A."/>
            <person name="Yan J."/>
            <person name="Lipzen A."/>
            <person name="Nolan M."/>
            <person name="Labutti K."/>
            <person name="Barry K."/>
            <person name="Goldstein A."/>
            <person name="Labbe J."/>
            <person name="Schadt C."/>
            <person name="Tuskan G."/>
            <person name="Grigoriev I."/>
            <person name="Martin F."/>
            <person name="Vilgalys R."/>
            <person name="Bonito G."/>
        </authorList>
    </citation>
    <scope>NUCLEOTIDE SEQUENCE [LARGE SCALE GENOMIC DNA]</scope>
    <source>
        <strain evidence="3 4">AG-77</strain>
    </source>
</reference>
<feature type="non-terminal residue" evidence="3">
    <location>
        <position position="1"/>
    </location>
</feature>
<organism evidence="3 4">
    <name type="scientific">Linnemannia elongata AG-77</name>
    <dbReference type="NCBI Taxonomy" id="1314771"/>
    <lineage>
        <taxon>Eukaryota</taxon>
        <taxon>Fungi</taxon>
        <taxon>Fungi incertae sedis</taxon>
        <taxon>Mucoromycota</taxon>
        <taxon>Mortierellomycotina</taxon>
        <taxon>Mortierellomycetes</taxon>
        <taxon>Mortierellales</taxon>
        <taxon>Mortierellaceae</taxon>
        <taxon>Linnemannia</taxon>
    </lineage>
</organism>
<accession>A0A197JV72</accession>
<keyword evidence="2" id="KW-0472">Membrane</keyword>
<evidence type="ECO:0000256" key="1">
    <source>
        <dbReference type="SAM" id="MobiDB-lite"/>
    </source>
</evidence>
<gene>
    <name evidence="3" type="ORF">K457DRAFT_530003</name>
</gene>
<feature type="region of interest" description="Disordered" evidence="1">
    <location>
        <begin position="153"/>
        <end position="190"/>
    </location>
</feature>
<evidence type="ECO:0000256" key="2">
    <source>
        <dbReference type="SAM" id="Phobius"/>
    </source>
</evidence>
<proteinExistence type="predicted"/>
<keyword evidence="4" id="KW-1185">Reference proteome</keyword>
<feature type="region of interest" description="Disordered" evidence="1">
    <location>
        <begin position="118"/>
        <end position="137"/>
    </location>
</feature>
<name>A0A197JV72_9FUNG</name>
<dbReference type="EMBL" id="KV442043">
    <property type="protein sequence ID" value="OAQ29192.1"/>
    <property type="molecule type" value="Genomic_DNA"/>
</dbReference>